<name>A0A6J7ICA2_9ZZZZ</name>
<evidence type="ECO:0000313" key="1">
    <source>
        <dbReference type="EMBL" id="CAB4928301.1"/>
    </source>
</evidence>
<proteinExistence type="predicted"/>
<dbReference type="EMBL" id="CAFBMQ010000330">
    <property type="protein sequence ID" value="CAB4928301.1"/>
    <property type="molecule type" value="Genomic_DNA"/>
</dbReference>
<protein>
    <submittedName>
        <fullName evidence="1">Unannotated protein</fullName>
    </submittedName>
</protein>
<reference evidence="1" key="1">
    <citation type="submission" date="2020-05" db="EMBL/GenBank/DDBJ databases">
        <authorList>
            <person name="Chiriac C."/>
            <person name="Salcher M."/>
            <person name="Ghai R."/>
            <person name="Kavagutti S V."/>
        </authorList>
    </citation>
    <scope>NUCLEOTIDE SEQUENCE</scope>
</reference>
<organism evidence="1">
    <name type="scientific">freshwater metagenome</name>
    <dbReference type="NCBI Taxonomy" id="449393"/>
    <lineage>
        <taxon>unclassified sequences</taxon>
        <taxon>metagenomes</taxon>
        <taxon>ecological metagenomes</taxon>
    </lineage>
</organism>
<accession>A0A6J7ICA2</accession>
<dbReference type="AlphaFoldDB" id="A0A6J7ICA2"/>
<gene>
    <name evidence="1" type="ORF">UFOPK3609_01792</name>
</gene>
<sequence length="41" mass="4529">MPSLRSVAMPIAMFCRLAPRMPAAITPAMKYWVKVTPPPIS</sequence>